<dbReference type="InterPro" id="IPR053151">
    <property type="entry name" value="RNase_H-like"/>
</dbReference>
<dbReference type="Gene3D" id="3.30.420.10">
    <property type="entry name" value="Ribonuclease H-like superfamily/Ribonuclease H"/>
    <property type="match status" value="1"/>
</dbReference>
<proteinExistence type="predicted"/>
<evidence type="ECO:0000313" key="3">
    <source>
        <dbReference type="Proteomes" id="UP000631114"/>
    </source>
</evidence>
<dbReference type="SUPFAM" id="SSF53098">
    <property type="entry name" value="Ribonuclease H-like"/>
    <property type="match status" value="1"/>
</dbReference>
<dbReference type="Proteomes" id="UP000631114">
    <property type="component" value="Unassembled WGS sequence"/>
</dbReference>
<dbReference type="InterPro" id="IPR044730">
    <property type="entry name" value="RNase_H-like_dom_plant"/>
</dbReference>
<dbReference type="EMBL" id="JADFTS010000005">
    <property type="protein sequence ID" value="KAF9604944.1"/>
    <property type="molecule type" value="Genomic_DNA"/>
</dbReference>
<dbReference type="GO" id="GO:0003676">
    <property type="term" value="F:nucleic acid binding"/>
    <property type="evidence" value="ECO:0007669"/>
    <property type="project" value="InterPro"/>
</dbReference>
<dbReference type="Pfam" id="PF13456">
    <property type="entry name" value="RVT_3"/>
    <property type="match status" value="1"/>
</dbReference>
<gene>
    <name evidence="2" type="ORF">IFM89_011311</name>
</gene>
<evidence type="ECO:0000259" key="1">
    <source>
        <dbReference type="Pfam" id="PF13456"/>
    </source>
</evidence>
<dbReference type="InterPro" id="IPR036397">
    <property type="entry name" value="RNaseH_sf"/>
</dbReference>
<dbReference type="AlphaFoldDB" id="A0A835LVM7"/>
<dbReference type="GO" id="GO:0004523">
    <property type="term" value="F:RNA-DNA hybrid ribonuclease activity"/>
    <property type="evidence" value="ECO:0007669"/>
    <property type="project" value="InterPro"/>
</dbReference>
<dbReference type="InterPro" id="IPR012337">
    <property type="entry name" value="RNaseH-like_sf"/>
</dbReference>
<sequence length="116" mass="13060">MLECYWYLPPPGCIKVNTDGASSGNPGNAGWATIYRDHNGTVIGTYIEGLGVIKNYEAKSTAVVEGITKAIEQGWLHIWVQWTQILQQRLIRPFKLTMFCGKYWQHGIELNSATLM</sequence>
<dbReference type="PANTHER" id="PTHR47723:SF23">
    <property type="entry name" value="REVERSE TRANSCRIPTASE-LIKE PROTEIN"/>
    <property type="match status" value="1"/>
</dbReference>
<accession>A0A835LVM7</accession>
<feature type="domain" description="RNase H type-1" evidence="1">
    <location>
        <begin position="17"/>
        <end position="81"/>
    </location>
</feature>
<reference evidence="2 3" key="1">
    <citation type="submission" date="2020-10" db="EMBL/GenBank/DDBJ databases">
        <title>The Coptis chinensis genome and diversification of protoberbering-type alkaloids.</title>
        <authorList>
            <person name="Wang B."/>
            <person name="Shu S."/>
            <person name="Song C."/>
            <person name="Liu Y."/>
        </authorList>
    </citation>
    <scope>NUCLEOTIDE SEQUENCE [LARGE SCALE GENOMIC DNA]</scope>
    <source>
        <strain evidence="2">HL-2020</strain>
        <tissue evidence="2">Leaf</tissue>
    </source>
</reference>
<dbReference type="InterPro" id="IPR002156">
    <property type="entry name" value="RNaseH_domain"/>
</dbReference>
<dbReference type="CDD" id="cd06222">
    <property type="entry name" value="RNase_H_like"/>
    <property type="match status" value="1"/>
</dbReference>
<name>A0A835LVM7_9MAGN</name>
<evidence type="ECO:0000313" key="2">
    <source>
        <dbReference type="EMBL" id="KAF9604944.1"/>
    </source>
</evidence>
<protein>
    <recommendedName>
        <fullName evidence="1">RNase H type-1 domain-containing protein</fullName>
    </recommendedName>
</protein>
<keyword evidence="3" id="KW-1185">Reference proteome</keyword>
<dbReference type="PANTHER" id="PTHR47723">
    <property type="entry name" value="OS05G0353850 PROTEIN"/>
    <property type="match status" value="1"/>
</dbReference>
<organism evidence="2 3">
    <name type="scientific">Coptis chinensis</name>
    <dbReference type="NCBI Taxonomy" id="261450"/>
    <lineage>
        <taxon>Eukaryota</taxon>
        <taxon>Viridiplantae</taxon>
        <taxon>Streptophyta</taxon>
        <taxon>Embryophyta</taxon>
        <taxon>Tracheophyta</taxon>
        <taxon>Spermatophyta</taxon>
        <taxon>Magnoliopsida</taxon>
        <taxon>Ranunculales</taxon>
        <taxon>Ranunculaceae</taxon>
        <taxon>Coptidoideae</taxon>
        <taxon>Coptis</taxon>
    </lineage>
</organism>
<dbReference type="OrthoDB" id="1752183at2759"/>
<comment type="caution">
    <text evidence="2">The sequence shown here is derived from an EMBL/GenBank/DDBJ whole genome shotgun (WGS) entry which is preliminary data.</text>
</comment>